<dbReference type="InterPro" id="IPR013806">
    <property type="entry name" value="Kringle-like"/>
</dbReference>
<feature type="domain" description="Sushi" evidence="10">
    <location>
        <begin position="965"/>
        <end position="1027"/>
    </location>
</feature>
<dbReference type="Gene3D" id="2.10.70.10">
    <property type="entry name" value="Complement Module, domain 1"/>
    <property type="match status" value="15"/>
</dbReference>
<feature type="disulfide bond" evidence="6">
    <location>
        <begin position="820"/>
        <end position="847"/>
    </location>
</feature>
<dbReference type="PROSITE" id="PS00021">
    <property type="entry name" value="KRINGLE_1"/>
    <property type="match status" value="4"/>
</dbReference>
<dbReference type="CDD" id="cd00033">
    <property type="entry name" value="CCP"/>
    <property type="match status" value="14"/>
</dbReference>
<evidence type="ECO:0000256" key="2">
    <source>
        <dbReference type="ARBA" id="ARBA00022729"/>
    </source>
</evidence>
<dbReference type="PROSITE" id="PS50070">
    <property type="entry name" value="KRINGLE_2"/>
    <property type="match status" value="4"/>
</dbReference>
<dbReference type="InterPro" id="IPR035976">
    <property type="entry name" value="Sushi/SCR/CCP_sf"/>
</dbReference>
<dbReference type="Proteomes" id="UP000242188">
    <property type="component" value="Unassembled WGS sequence"/>
</dbReference>
<evidence type="ECO:0000256" key="7">
    <source>
        <dbReference type="SAM" id="Phobius"/>
    </source>
</evidence>
<evidence type="ECO:0000256" key="3">
    <source>
        <dbReference type="ARBA" id="ARBA00022737"/>
    </source>
</evidence>
<feature type="signal peptide" evidence="8">
    <location>
        <begin position="1"/>
        <end position="20"/>
    </location>
</feature>
<feature type="disulfide bond" evidence="6">
    <location>
        <begin position="1542"/>
        <end position="1569"/>
    </location>
</feature>
<evidence type="ECO:0000256" key="8">
    <source>
        <dbReference type="SAM" id="SignalP"/>
    </source>
</evidence>
<evidence type="ECO:0000256" key="1">
    <source>
        <dbReference type="ARBA" id="ARBA00022572"/>
    </source>
</evidence>
<feature type="disulfide bond" evidence="6">
    <location>
        <begin position="1454"/>
        <end position="1497"/>
    </location>
</feature>
<keyword evidence="7" id="KW-1133">Transmembrane helix</keyword>
<feature type="domain" description="Sushi" evidence="10">
    <location>
        <begin position="1150"/>
        <end position="1208"/>
    </location>
</feature>
<dbReference type="SMART" id="SM00032">
    <property type="entry name" value="CCP"/>
    <property type="match status" value="19"/>
</dbReference>
<reference evidence="11 12" key="1">
    <citation type="journal article" date="2017" name="Nat. Ecol. Evol.">
        <title>Scallop genome provides insights into evolution of bilaterian karyotype and development.</title>
        <authorList>
            <person name="Wang S."/>
            <person name="Zhang J."/>
            <person name="Jiao W."/>
            <person name="Li J."/>
            <person name="Xun X."/>
            <person name="Sun Y."/>
            <person name="Guo X."/>
            <person name="Huan P."/>
            <person name="Dong B."/>
            <person name="Zhang L."/>
            <person name="Hu X."/>
            <person name="Sun X."/>
            <person name="Wang J."/>
            <person name="Zhao C."/>
            <person name="Wang Y."/>
            <person name="Wang D."/>
            <person name="Huang X."/>
            <person name="Wang R."/>
            <person name="Lv J."/>
            <person name="Li Y."/>
            <person name="Zhang Z."/>
            <person name="Liu B."/>
            <person name="Lu W."/>
            <person name="Hui Y."/>
            <person name="Liang J."/>
            <person name="Zhou Z."/>
            <person name="Hou R."/>
            <person name="Li X."/>
            <person name="Liu Y."/>
            <person name="Li H."/>
            <person name="Ning X."/>
            <person name="Lin Y."/>
            <person name="Zhao L."/>
            <person name="Xing Q."/>
            <person name="Dou J."/>
            <person name="Li Y."/>
            <person name="Mao J."/>
            <person name="Guo H."/>
            <person name="Dou H."/>
            <person name="Li T."/>
            <person name="Mu C."/>
            <person name="Jiang W."/>
            <person name="Fu Q."/>
            <person name="Fu X."/>
            <person name="Miao Y."/>
            <person name="Liu J."/>
            <person name="Yu Q."/>
            <person name="Li R."/>
            <person name="Liao H."/>
            <person name="Li X."/>
            <person name="Kong Y."/>
            <person name="Jiang Z."/>
            <person name="Chourrout D."/>
            <person name="Li R."/>
            <person name="Bao Z."/>
        </authorList>
    </citation>
    <scope>NUCLEOTIDE SEQUENCE [LARGE SCALE GENOMIC DNA]</scope>
    <source>
        <strain evidence="11 12">PY_sf001</strain>
    </source>
</reference>
<feature type="domain" description="Sushi" evidence="10">
    <location>
        <begin position="198"/>
        <end position="258"/>
    </location>
</feature>
<feature type="disulfide bond" evidence="6">
    <location>
        <begin position="1361"/>
        <end position="1388"/>
    </location>
</feature>
<evidence type="ECO:0000313" key="12">
    <source>
        <dbReference type="Proteomes" id="UP000242188"/>
    </source>
</evidence>
<keyword evidence="12" id="KW-1185">Reference proteome</keyword>
<keyword evidence="7" id="KW-0812">Transmembrane</keyword>
<proteinExistence type="predicted"/>
<dbReference type="InterPro" id="IPR038178">
    <property type="entry name" value="Kringle_sf"/>
</dbReference>
<gene>
    <name evidence="11" type="ORF">KP79_PYT09318</name>
</gene>
<dbReference type="OrthoDB" id="6084293at2759"/>
<feature type="disulfide bond" evidence="6">
    <location>
        <begin position="200"/>
        <end position="243"/>
    </location>
</feature>
<feature type="domain" description="Sushi" evidence="10">
    <location>
        <begin position="1572"/>
        <end position="1631"/>
    </location>
</feature>
<dbReference type="PANTHER" id="PTHR45656">
    <property type="entry name" value="PROTEIN CBR-CLEC-78"/>
    <property type="match status" value="1"/>
</dbReference>
<feature type="domain" description="Sushi" evidence="10">
    <location>
        <begin position="790"/>
        <end position="849"/>
    </location>
</feature>
<organism evidence="11 12">
    <name type="scientific">Mizuhopecten yessoensis</name>
    <name type="common">Japanese scallop</name>
    <name type="synonym">Patinopecten yessoensis</name>
    <dbReference type="NCBI Taxonomy" id="6573"/>
    <lineage>
        <taxon>Eukaryota</taxon>
        <taxon>Metazoa</taxon>
        <taxon>Spiralia</taxon>
        <taxon>Lophotrochozoa</taxon>
        <taxon>Mollusca</taxon>
        <taxon>Bivalvia</taxon>
        <taxon>Autobranchia</taxon>
        <taxon>Pteriomorphia</taxon>
        <taxon>Pectinida</taxon>
        <taxon>Pectinoidea</taxon>
        <taxon>Pectinidae</taxon>
        <taxon>Mizuhopecten</taxon>
    </lineage>
</organism>
<comment type="caution">
    <text evidence="5">Lacks conserved residue(s) required for the propagation of feature annotation.</text>
</comment>
<feature type="disulfide bond" evidence="6">
    <location>
        <begin position="671"/>
        <end position="714"/>
    </location>
</feature>
<feature type="domain" description="Kringle" evidence="9">
    <location>
        <begin position="891"/>
        <end position="961"/>
    </location>
</feature>
<feature type="domain" description="Sushi" evidence="10">
    <location>
        <begin position="1090"/>
        <end position="1149"/>
    </location>
</feature>
<evidence type="ECO:0000313" key="11">
    <source>
        <dbReference type="EMBL" id="OWF46394.1"/>
    </source>
</evidence>
<feature type="domain" description="Sushi" evidence="10">
    <location>
        <begin position="1391"/>
        <end position="1451"/>
    </location>
</feature>
<accession>A0A210QCF8</accession>
<keyword evidence="7" id="KW-0472">Membrane</keyword>
<feature type="disulfide bond" evidence="6">
    <location>
        <begin position="229"/>
        <end position="256"/>
    </location>
</feature>
<keyword evidence="1 5" id="KW-0420">Kringle</keyword>
<feature type="domain" description="Sushi" evidence="10">
    <location>
        <begin position="1513"/>
        <end position="1571"/>
    </location>
</feature>
<dbReference type="Pfam" id="PF00084">
    <property type="entry name" value="Sushi"/>
    <property type="match status" value="14"/>
</dbReference>
<feature type="domain" description="Sushi" evidence="10">
    <location>
        <begin position="1209"/>
        <end position="1268"/>
    </location>
</feature>
<dbReference type="InterPro" id="IPR000436">
    <property type="entry name" value="Sushi_SCR_CCP_dom"/>
</dbReference>
<keyword evidence="6" id="KW-0768">Sushi</keyword>
<feature type="domain" description="Sushi" evidence="10">
    <location>
        <begin position="1452"/>
        <end position="1512"/>
    </location>
</feature>
<comment type="caution">
    <text evidence="11">The sequence shown here is derived from an EMBL/GenBank/DDBJ whole genome shotgun (WGS) entry which is preliminary data.</text>
</comment>
<evidence type="ECO:0000256" key="5">
    <source>
        <dbReference type="PROSITE-ProRule" id="PRU00121"/>
    </source>
</evidence>
<dbReference type="InterPro" id="IPR051277">
    <property type="entry name" value="SEZ6_CSMD_C4BPB_Regulators"/>
</dbReference>
<feature type="transmembrane region" description="Helical" evidence="7">
    <location>
        <begin position="1655"/>
        <end position="1676"/>
    </location>
</feature>
<dbReference type="SUPFAM" id="SSF57535">
    <property type="entry name" value="Complement control module/SCR domain"/>
    <property type="match status" value="15"/>
</dbReference>
<feature type="disulfide bond" evidence="6">
    <location>
        <begin position="1393"/>
        <end position="1436"/>
    </location>
</feature>
<dbReference type="Gene3D" id="2.40.20.10">
    <property type="entry name" value="Plasminogen Kringle 4"/>
    <property type="match status" value="4"/>
</dbReference>
<sequence>MPYRWIVFYCFFYLMKSTYGGTCPENCASKTCDDPDGGCPKCEKEWWGRQCNNPMGCYWEDAPKKYRGDMSVTSSGRVCQQWSSNSPHKHRFAKLVVGFKNYCRSPGNHPVPWCYTTNRNLRWEACNVPRCESEDLCPVPPFPVHKVLPEGVEFAKPFVPGTSIRVVTSCGTLQRDATIWCQSNRTWASSGGCGELSPYCPRPALERNSYIHEDHNYAYHHNETVDIRCLEGFAIQGPGILECQEDGTWNDTLPTCFMNGSHLCPPMCEDDFSCDNEDRGCPKCKPTRWGRHCEYHVECINTKRGSDYRGLQNRTANGLVCQAWGSQVPQKHPYGTRVDEGASNYCRNPDMEPRPWCYTTNRRTRWQACHVPHCETVCPSLTMPMYSRLTEITNRPFNAGYKLFVEMRCDGRNVSMVTVCQSDLTWSHNVSCDVVHCLRPKLNNNSVILGDDSSRLFAENDTIEVRCPEGFLQEGRQVFQCQTDRSWNGSMPTCNGGICPPMCAAGQPCRDPDGGCPLCKPSWWGRHCQYPMQCYDGQGADYRGTLRMTVSGRKCQSWMSKSPHKHKLNLSDSENFCRNPDKEPKPWCYTVDPNKRWEVCPVPKCDIAALCPPPTLPVYSSVVSPVDSPLYTGSTMLVNLTCGVTHELVSIVCQPNREWTMNRLSCDVVFCATPELRDNSRTIEDTGGPYQQNDTIEVACEVGFETRGQTMFHCQGNSRWNGTMPTCEGVRCTKPNLTANSNIEDAAVSYTYTDVVTVGCDVGYEIVGETYMYCQADGTWNSSLPNCQVVVCRAPSLYDHSFIENESIPYVFGDVIVVKCEEGYQLYGHDTFQCKGDGKWDGSFPVCKGSCPLHCRANQTCSDPDGGCPECEPAWWGRHCQYPLGCRLTAKGLEYRGEMNSTVNGRVCQAWSDTTLHSHRYMKFVDKEANNFCRNPDKEVSPWCYTLDPSVRWEICPVPLCSSLDQCSPPVLPQNITVINPPKIAFFTGSVLLLELQCGEGFNTVATPRIACQDNGTWKQSIPTCQAVRCKHQPLPDHSYITGMFVTHFPYVLTVHIKCEIGYVIEGPSQLTCSKQKYSWNLVRTRCKAVVCPKPVAKAYSYLTPIKNEYPYGSQISVNCIQQYGRIGQGRFQCLSDGRWDGEMPVCKAPTCSVPDVPVTHVVIVHSQTDLSPGGNVTVVCRGSHNGTSIMQCQQNGTFSGSIPKCKGIKCSLPTLTNNSYIDHGNVSFSYGEVIKVLCKKDFTPKSSDQLTCQLDGSWSGQVPECVPVVCNPPDMPPDKYVILNRRDDMNAGGTLQVSCISGKELKGPATLTCLVNGSWSYDNSQCKAVSCSSPDLPDHSVIVRGKKNIYRYRDAILVICSEGYSPLNPVALACQEDKTWNGTMHRCDAVSCQVPTPPDTLQYIIQSSADLQVGGTLSVGCKSGYKTLGNDQMICEADGHWGGHLPDCQAMMCTLPSLSTDLYVVVEQGNGVTPGDVISVWCRPGMRVMGSSYLKCQTDGTWNASSPTCQFINCSPPLEIEYDVIPKKNSYIYKDTVTVQCKDGFELQGTNTLQCGLDGTWGRHQSLCSEVKCSIPSLSKFHVVKMDGSASLSVGGMIYVGCNNETSAGFINLMCTKDKRWNASLPTCDKIKGKAMLAPMTAGADELTDLDTGIIAACVVIFLCTAIAAATYFLIRKFREKSRGKSNIAIDYKDMEDDCIP</sequence>
<feature type="chain" id="PRO_5012826522" evidence="8">
    <location>
        <begin position="21"/>
        <end position="1702"/>
    </location>
</feature>
<feature type="domain" description="Kringle" evidence="9">
    <location>
        <begin position="533"/>
        <end position="605"/>
    </location>
</feature>
<evidence type="ECO:0000256" key="6">
    <source>
        <dbReference type="PROSITE-ProRule" id="PRU00302"/>
    </source>
</evidence>
<feature type="disulfide bond" evidence="6">
    <location>
        <begin position="1030"/>
        <end position="1073"/>
    </location>
</feature>
<dbReference type="EMBL" id="NEDP02004192">
    <property type="protein sequence ID" value="OWF46394.1"/>
    <property type="molecule type" value="Genomic_DNA"/>
</dbReference>
<dbReference type="PRINTS" id="PR00018">
    <property type="entry name" value="KRINGLE"/>
</dbReference>
<dbReference type="Pfam" id="PF00051">
    <property type="entry name" value="Kringle"/>
    <property type="match status" value="4"/>
</dbReference>
<keyword evidence="2 8" id="KW-0732">Signal</keyword>
<feature type="disulfide bond" evidence="6">
    <location>
        <begin position="1271"/>
        <end position="1314"/>
    </location>
</feature>
<dbReference type="CDD" id="cd00108">
    <property type="entry name" value="KR"/>
    <property type="match status" value="4"/>
</dbReference>
<feature type="disulfide bond" evidence="5">
    <location>
        <begin position="103"/>
        <end position="126"/>
    </location>
</feature>
<feature type="disulfide bond" evidence="6">
    <location>
        <begin position="1120"/>
        <end position="1147"/>
    </location>
</feature>
<feature type="disulfide bond" evidence="6">
    <location>
        <begin position="1422"/>
        <end position="1449"/>
    </location>
</feature>
<feature type="disulfide bond" evidence="6">
    <location>
        <begin position="1483"/>
        <end position="1510"/>
    </location>
</feature>
<dbReference type="SMART" id="SM00130">
    <property type="entry name" value="KR"/>
    <property type="match status" value="4"/>
</dbReference>
<dbReference type="SUPFAM" id="SSF57440">
    <property type="entry name" value="Kringle-like"/>
    <property type="match status" value="4"/>
</dbReference>
<name>A0A210QCF8_MIZYE</name>
<feature type="disulfide bond" evidence="6">
    <location>
        <begin position="1300"/>
        <end position="1327"/>
    </location>
</feature>
<keyword evidence="3" id="KW-0677">Repeat</keyword>
<feature type="disulfide bond" evidence="5">
    <location>
        <begin position="933"/>
        <end position="956"/>
    </location>
</feature>
<feature type="disulfide bond" evidence="6">
    <location>
        <begin position="760"/>
        <end position="787"/>
    </location>
</feature>
<feature type="domain" description="Sushi" evidence="10">
    <location>
        <begin position="669"/>
        <end position="729"/>
    </location>
</feature>
<evidence type="ECO:0000256" key="4">
    <source>
        <dbReference type="ARBA" id="ARBA00023157"/>
    </source>
</evidence>
<feature type="disulfide bond" evidence="5">
    <location>
        <begin position="577"/>
        <end position="600"/>
    </location>
</feature>
<feature type="domain" description="Sushi" evidence="10">
    <location>
        <begin position="1269"/>
        <end position="1329"/>
    </location>
</feature>
<feature type="domain" description="Kringle" evidence="9">
    <location>
        <begin position="64"/>
        <end position="131"/>
    </location>
</feature>
<feature type="disulfide bond" evidence="6">
    <location>
        <begin position="1332"/>
        <end position="1375"/>
    </location>
</feature>
<feature type="domain" description="Sushi" evidence="10">
    <location>
        <begin position="1028"/>
        <end position="1089"/>
    </location>
</feature>
<dbReference type="InterPro" id="IPR000001">
    <property type="entry name" value="Kringle"/>
</dbReference>
<dbReference type="STRING" id="6573.A0A210QCF8"/>
<feature type="domain" description="Sushi" evidence="10">
    <location>
        <begin position="435"/>
        <end position="496"/>
    </location>
</feature>
<feature type="disulfide bond" evidence="6">
    <location>
        <begin position="700"/>
        <end position="727"/>
    </location>
</feature>
<feature type="disulfide bond" evidence="6">
    <location>
        <begin position="998"/>
        <end position="1025"/>
    </location>
</feature>
<feature type="disulfide bond" evidence="6">
    <location>
        <begin position="467"/>
        <end position="494"/>
    </location>
</feature>
<feature type="disulfide bond" evidence="6">
    <location>
        <begin position="1239"/>
        <end position="1266"/>
    </location>
</feature>
<dbReference type="PANTHER" id="PTHR45656:SF4">
    <property type="entry name" value="PROTEIN CBR-CLEC-78"/>
    <property type="match status" value="1"/>
</dbReference>
<feature type="domain" description="Sushi" evidence="10">
    <location>
        <begin position="730"/>
        <end position="789"/>
    </location>
</feature>
<feature type="domain" description="Sushi" evidence="10">
    <location>
        <begin position="1330"/>
        <end position="1390"/>
    </location>
</feature>
<evidence type="ECO:0000259" key="9">
    <source>
        <dbReference type="PROSITE" id="PS50070"/>
    </source>
</evidence>
<protein>
    <submittedName>
        <fullName evidence="11">Sushi, von Willebrand factor type A, EGF and pentraxin domain-containing protein 1</fullName>
    </submittedName>
</protein>
<dbReference type="PROSITE" id="PS50923">
    <property type="entry name" value="SUSHI"/>
    <property type="match status" value="16"/>
</dbReference>
<dbReference type="InterPro" id="IPR018056">
    <property type="entry name" value="Kringle_CS"/>
</dbReference>
<keyword evidence="4 5" id="KW-1015">Disulfide bond</keyword>
<feature type="domain" description="Kringle" evidence="9">
    <location>
        <begin position="304"/>
        <end position="374"/>
    </location>
</feature>
<evidence type="ECO:0000259" key="10">
    <source>
        <dbReference type="PROSITE" id="PS50923"/>
    </source>
</evidence>
<feature type="disulfide bond" evidence="5">
    <location>
        <begin position="346"/>
        <end position="369"/>
    </location>
</feature>